<protein>
    <submittedName>
        <fullName evidence="1">Uncharacterized protein</fullName>
    </submittedName>
</protein>
<evidence type="ECO:0000313" key="1">
    <source>
        <dbReference type="EMBL" id="MED6167887.1"/>
    </source>
</evidence>
<gene>
    <name evidence="1" type="ORF">PIB30_006858</name>
</gene>
<evidence type="ECO:0000313" key="2">
    <source>
        <dbReference type="Proteomes" id="UP001341840"/>
    </source>
</evidence>
<organism evidence="1 2">
    <name type="scientific">Stylosanthes scabra</name>
    <dbReference type="NCBI Taxonomy" id="79078"/>
    <lineage>
        <taxon>Eukaryota</taxon>
        <taxon>Viridiplantae</taxon>
        <taxon>Streptophyta</taxon>
        <taxon>Embryophyta</taxon>
        <taxon>Tracheophyta</taxon>
        <taxon>Spermatophyta</taxon>
        <taxon>Magnoliopsida</taxon>
        <taxon>eudicotyledons</taxon>
        <taxon>Gunneridae</taxon>
        <taxon>Pentapetalae</taxon>
        <taxon>rosids</taxon>
        <taxon>fabids</taxon>
        <taxon>Fabales</taxon>
        <taxon>Fabaceae</taxon>
        <taxon>Papilionoideae</taxon>
        <taxon>50 kb inversion clade</taxon>
        <taxon>dalbergioids sensu lato</taxon>
        <taxon>Dalbergieae</taxon>
        <taxon>Pterocarpus clade</taxon>
        <taxon>Stylosanthes</taxon>
    </lineage>
</organism>
<name>A0ABU6V2P7_9FABA</name>
<comment type="caution">
    <text evidence="1">The sequence shown here is derived from an EMBL/GenBank/DDBJ whole genome shotgun (WGS) entry which is preliminary data.</text>
</comment>
<dbReference type="Proteomes" id="UP001341840">
    <property type="component" value="Unassembled WGS sequence"/>
</dbReference>
<dbReference type="EMBL" id="JASCZI010151049">
    <property type="protein sequence ID" value="MED6167887.1"/>
    <property type="molecule type" value="Genomic_DNA"/>
</dbReference>
<sequence length="108" mass="12061">MWYPGAGEDDRRRLKLENKYVLLLTDLRVVGASGFSVFFELFLELCVCVSVVVGTQGFEPNLCIAIRFLLLRLMVPLADPDFGSCWAKALLDHIESVLANELVTIKNG</sequence>
<reference evidence="1 2" key="1">
    <citation type="journal article" date="2023" name="Plants (Basel)">
        <title>Bridging the Gap: Combining Genomics and Transcriptomics Approaches to Understand Stylosanthes scabra, an Orphan Legume from the Brazilian Caatinga.</title>
        <authorList>
            <person name="Ferreira-Neto J.R.C."/>
            <person name="da Silva M.D."/>
            <person name="Binneck E."/>
            <person name="de Melo N.F."/>
            <person name="da Silva R.H."/>
            <person name="de Melo A.L.T.M."/>
            <person name="Pandolfi V."/>
            <person name="Bustamante F.O."/>
            <person name="Brasileiro-Vidal A.C."/>
            <person name="Benko-Iseppon A.M."/>
        </authorList>
    </citation>
    <scope>NUCLEOTIDE SEQUENCE [LARGE SCALE GENOMIC DNA]</scope>
    <source>
        <tissue evidence="1">Leaves</tissue>
    </source>
</reference>
<keyword evidence="2" id="KW-1185">Reference proteome</keyword>
<proteinExistence type="predicted"/>
<accession>A0ABU6V2P7</accession>